<dbReference type="GO" id="GO:0006355">
    <property type="term" value="P:regulation of DNA-templated transcription"/>
    <property type="evidence" value="ECO:0007669"/>
    <property type="project" value="InterPro"/>
</dbReference>
<evidence type="ECO:0000259" key="10">
    <source>
        <dbReference type="PROSITE" id="PS50110"/>
    </source>
</evidence>
<dbReference type="OrthoDB" id="9790442at2"/>
<evidence type="ECO:0000256" key="8">
    <source>
        <dbReference type="PROSITE-ProRule" id="PRU00169"/>
    </source>
</evidence>
<dbReference type="InterPro" id="IPR011006">
    <property type="entry name" value="CheY-like_superfamily"/>
</dbReference>
<dbReference type="SUPFAM" id="SSF52172">
    <property type="entry name" value="CheY-like"/>
    <property type="match status" value="1"/>
</dbReference>
<dbReference type="Proteomes" id="UP000001683">
    <property type="component" value="Chromosome"/>
</dbReference>
<feature type="domain" description="OmpR/PhoB-type" evidence="11">
    <location>
        <begin position="134"/>
        <end position="233"/>
    </location>
</feature>
<evidence type="ECO:0000313" key="12">
    <source>
        <dbReference type="EMBL" id="ACB86450.1"/>
    </source>
</evidence>
<dbReference type="SMART" id="SM00862">
    <property type="entry name" value="Trans_reg_C"/>
    <property type="match status" value="1"/>
</dbReference>
<dbReference type="GO" id="GO:0000976">
    <property type="term" value="F:transcription cis-regulatory region binding"/>
    <property type="evidence" value="ECO:0007669"/>
    <property type="project" value="TreeGrafter"/>
</dbReference>
<feature type="domain" description="Response regulatory" evidence="10">
    <location>
        <begin position="4"/>
        <end position="117"/>
    </location>
</feature>
<dbReference type="PROSITE" id="PS51755">
    <property type="entry name" value="OMPR_PHOB"/>
    <property type="match status" value="1"/>
</dbReference>
<keyword evidence="6" id="KW-0804">Transcription</keyword>
<dbReference type="GO" id="GO:0032993">
    <property type="term" value="C:protein-DNA complex"/>
    <property type="evidence" value="ECO:0007669"/>
    <property type="project" value="TreeGrafter"/>
</dbReference>
<dbReference type="STRING" id="457570.Nther_2903"/>
<dbReference type="PANTHER" id="PTHR48111:SF40">
    <property type="entry name" value="PHOSPHATE REGULON TRANSCRIPTIONAL REGULATORY PROTEIN PHOB"/>
    <property type="match status" value="1"/>
</dbReference>
<feature type="modified residue" description="4-aspartylphosphate" evidence="8">
    <location>
        <position position="53"/>
    </location>
</feature>
<organism evidence="12 13">
    <name type="scientific">Natranaerobius thermophilus (strain ATCC BAA-1301 / DSM 18059 / JW/NM-WN-LF)</name>
    <dbReference type="NCBI Taxonomy" id="457570"/>
    <lineage>
        <taxon>Bacteria</taxon>
        <taxon>Bacillati</taxon>
        <taxon>Bacillota</taxon>
        <taxon>Clostridia</taxon>
        <taxon>Natranaerobiales</taxon>
        <taxon>Natranaerobiaceae</taxon>
        <taxon>Natranaerobius</taxon>
    </lineage>
</organism>
<dbReference type="Gene3D" id="1.10.10.10">
    <property type="entry name" value="Winged helix-like DNA-binding domain superfamily/Winged helix DNA-binding domain"/>
    <property type="match status" value="1"/>
</dbReference>
<dbReference type="GO" id="GO:0000156">
    <property type="term" value="F:phosphorelay response regulator activity"/>
    <property type="evidence" value="ECO:0007669"/>
    <property type="project" value="TreeGrafter"/>
</dbReference>
<evidence type="ECO:0000256" key="4">
    <source>
        <dbReference type="ARBA" id="ARBA00023015"/>
    </source>
</evidence>
<dbReference type="GO" id="GO:0005829">
    <property type="term" value="C:cytosol"/>
    <property type="evidence" value="ECO:0007669"/>
    <property type="project" value="TreeGrafter"/>
</dbReference>
<dbReference type="InterPro" id="IPR001789">
    <property type="entry name" value="Sig_transdc_resp-reg_receiver"/>
</dbReference>
<dbReference type="InterPro" id="IPR039420">
    <property type="entry name" value="WalR-like"/>
</dbReference>
<dbReference type="FunFam" id="1.10.10.10:FF:000018">
    <property type="entry name" value="DNA-binding response regulator ResD"/>
    <property type="match status" value="1"/>
</dbReference>
<evidence type="ECO:0000256" key="1">
    <source>
        <dbReference type="ARBA" id="ARBA00018672"/>
    </source>
</evidence>
<dbReference type="PANTHER" id="PTHR48111">
    <property type="entry name" value="REGULATOR OF RPOS"/>
    <property type="match status" value="1"/>
</dbReference>
<evidence type="ECO:0000256" key="3">
    <source>
        <dbReference type="ARBA" id="ARBA00023012"/>
    </source>
</evidence>
<keyword evidence="4" id="KW-0805">Transcription regulation</keyword>
<dbReference type="InterPro" id="IPR016032">
    <property type="entry name" value="Sig_transdc_resp-reg_C-effctor"/>
</dbReference>
<keyword evidence="13" id="KW-1185">Reference proteome</keyword>
<evidence type="ECO:0000256" key="2">
    <source>
        <dbReference type="ARBA" id="ARBA00022553"/>
    </source>
</evidence>
<dbReference type="Gene3D" id="3.40.50.2300">
    <property type="match status" value="1"/>
</dbReference>
<reference evidence="12 13" key="1">
    <citation type="submission" date="2008-04" db="EMBL/GenBank/DDBJ databases">
        <title>Complete sequence of chromosome of Natranaerobius thermophilus JW/NM-WN-LF.</title>
        <authorList>
            <consortium name="US DOE Joint Genome Institute"/>
            <person name="Copeland A."/>
            <person name="Lucas S."/>
            <person name="Lapidus A."/>
            <person name="Glavina del Rio T."/>
            <person name="Dalin E."/>
            <person name="Tice H."/>
            <person name="Bruce D."/>
            <person name="Goodwin L."/>
            <person name="Pitluck S."/>
            <person name="Chertkov O."/>
            <person name="Brettin T."/>
            <person name="Detter J.C."/>
            <person name="Han C."/>
            <person name="Kuske C.R."/>
            <person name="Schmutz J."/>
            <person name="Larimer F."/>
            <person name="Land M."/>
            <person name="Hauser L."/>
            <person name="Kyrpides N."/>
            <person name="Lykidis A."/>
            <person name="Mesbah N.M."/>
            <person name="Wiegel J."/>
        </authorList>
    </citation>
    <scope>NUCLEOTIDE SEQUENCE [LARGE SCALE GENOMIC DNA]</scope>
    <source>
        <strain evidence="13">ATCC BAA-1301 / DSM 18059 / JW/NM-WN-LF</strain>
    </source>
</reference>
<evidence type="ECO:0000256" key="7">
    <source>
        <dbReference type="ARBA" id="ARBA00024867"/>
    </source>
</evidence>
<dbReference type="Pfam" id="PF00072">
    <property type="entry name" value="Response_reg"/>
    <property type="match status" value="1"/>
</dbReference>
<keyword evidence="2 8" id="KW-0597">Phosphoprotein</keyword>
<evidence type="ECO:0000256" key="6">
    <source>
        <dbReference type="ARBA" id="ARBA00023163"/>
    </source>
</evidence>
<accession>B2A444</accession>
<feature type="DNA-binding region" description="OmpR/PhoB-type" evidence="9">
    <location>
        <begin position="134"/>
        <end position="233"/>
    </location>
</feature>
<dbReference type="SUPFAM" id="SSF46894">
    <property type="entry name" value="C-terminal effector domain of the bipartite response regulators"/>
    <property type="match status" value="1"/>
</dbReference>
<protein>
    <recommendedName>
        <fullName evidence="1">Stage 0 sporulation protein A homolog</fullName>
    </recommendedName>
</protein>
<dbReference type="Pfam" id="PF00486">
    <property type="entry name" value="Trans_reg_C"/>
    <property type="match status" value="1"/>
</dbReference>
<dbReference type="FunCoup" id="B2A444">
    <property type="interactions" value="325"/>
</dbReference>
<comment type="function">
    <text evidence="7">May play the central regulatory role in sporulation. It may be an element of the effector pathway responsible for the activation of sporulation genes in response to nutritional stress. Spo0A may act in concert with spo0H (a sigma factor) to control the expression of some genes that are critical to the sporulation process.</text>
</comment>
<dbReference type="KEGG" id="nth:Nther_2903"/>
<evidence type="ECO:0000256" key="9">
    <source>
        <dbReference type="PROSITE-ProRule" id="PRU01091"/>
    </source>
</evidence>
<gene>
    <name evidence="12" type="ordered locus">Nther_2903</name>
</gene>
<dbReference type="Gene3D" id="6.10.250.690">
    <property type="match status" value="1"/>
</dbReference>
<dbReference type="CDD" id="cd00383">
    <property type="entry name" value="trans_reg_C"/>
    <property type="match status" value="1"/>
</dbReference>
<dbReference type="RefSeq" id="WP_012449282.1">
    <property type="nucleotide sequence ID" value="NC_010718.1"/>
</dbReference>
<reference evidence="12 13" key="2">
    <citation type="journal article" date="2011" name="J. Bacteriol.">
        <title>Complete genome sequence of the anaerobic, halophilic alkalithermophile Natranaerobius thermophilus JW/NM-WN-LF.</title>
        <authorList>
            <person name="Zhao B."/>
            <person name="Mesbah N.M."/>
            <person name="Dalin E."/>
            <person name="Goodwin L."/>
            <person name="Nolan M."/>
            <person name="Pitluck S."/>
            <person name="Chertkov O."/>
            <person name="Brettin T.S."/>
            <person name="Han J."/>
            <person name="Larimer F.W."/>
            <person name="Land M.L."/>
            <person name="Hauser L."/>
            <person name="Kyrpides N."/>
            <person name="Wiegel J."/>
        </authorList>
    </citation>
    <scope>NUCLEOTIDE SEQUENCE [LARGE SCALE GENOMIC DNA]</scope>
    <source>
        <strain evidence="13">ATCC BAA-1301 / DSM 18059 / JW/NM-WN-LF</strain>
    </source>
</reference>
<name>B2A444_NATTJ</name>
<dbReference type="PROSITE" id="PS50110">
    <property type="entry name" value="RESPONSE_REGULATORY"/>
    <property type="match status" value="1"/>
</dbReference>
<dbReference type="InParanoid" id="B2A444"/>
<evidence type="ECO:0000256" key="5">
    <source>
        <dbReference type="ARBA" id="ARBA00023125"/>
    </source>
</evidence>
<dbReference type="eggNOG" id="COG0745">
    <property type="taxonomic scope" value="Bacteria"/>
</dbReference>
<dbReference type="HOGENOM" id="CLU_000445_30_4_9"/>
<dbReference type="SMART" id="SM00448">
    <property type="entry name" value="REC"/>
    <property type="match status" value="1"/>
</dbReference>
<keyword evidence="3" id="KW-0902">Two-component regulatory system</keyword>
<proteinExistence type="predicted"/>
<sequence>MSYRVLIVEDEQPIADIINFNLVKEGYETEVAYNGEDGLEKFASFSPHIIVLDLMLPGKDGFSVCKEIRSQSSVPILVLTAKDSEVDKVLGLELGADDYVTKPFGNRELLARIKALLRRVNLSGQDSSSSEKDEDILKYNDVEINLKTAEVKKQGQAIDLTYREFQLFVYLVKRQGEVISRERMIEEVWGYDFIGEDRTVDVTIRRLREKLEDDPGSPSYIMTKRGMGYYLRRT</sequence>
<evidence type="ECO:0000259" key="11">
    <source>
        <dbReference type="PROSITE" id="PS51755"/>
    </source>
</evidence>
<dbReference type="FunFam" id="3.40.50.2300:FF:000001">
    <property type="entry name" value="DNA-binding response regulator PhoB"/>
    <property type="match status" value="1"/>
</dbReference>
<dbReference type="AlphaFoldDB" id="B2A444"/>
<dbReference type="EMBL" id="CP001034">
    <property type="protein sequence ID" value="ACB86450.1"/>
    <property type="molecule type" value="Genomic_DNA"/>
</dbReference>
<evidence type="ECO:0000313" key="13">
    <source>
        <dbReference type="Proteomes" id="UP000001683"/>
    </source>
</evidence>
<keyword evidence="5 9" id="KW-0238">DNA-binding</keyword>
<dbReference type="InterPro" id="IPR001867">
    <property type="entry name" value="OmpR/PhoB-type_DNA-bd"/>
</dbReference>
<dbReference type="InterPro" id="IPR036388">
    <property type="entry name" value="WH-like_DNA-bd_sf"/>
</dbReference>